<keyword evidence="10" id="KW-0479">Metal-binding</keyword>
<dbReference type="EC" id="2.7.7.7" evidence="4"/>
<evidence type="ECO:0000256" key="19">
    <source>
        <dbReference type="ARBA" id="ARBA00049244"/>
    </source>
</evidence>
<dbReference type="InterPro" id="IPR017961">
    <property type="entry name" value="DNA_pol_Y-fam_little_finger"/>
</dbReference>
<dbReference type="InterPro" id="IPR043128">
    <property type="entry name" value="Rev_trsase/Diguanyl_cyclase"/>
</dbReference>
<keyword evidence="16" id="KW-0238">DNA-binding</keyword>
<dbReference type="PANTHER" id="PTHR11076">
    <property type="entry name" value="DNA REPAIR POLYMERASE UMUC / TRANSFERASE FAMILY MEMBER"/>
    <property type="match status" value="1"/>
</dbReference>
<comment type="similarity">
    <text evidence="3">Belongs to the DNA polymerase type-Y family.</text>
</comment>
<comment type="cofactor">
    <cofactor evidence="1">
        <name>Mg(2+)</name>
        <dbReference type="ChEBI" id="CHEBI:18420"/>
    </cofactor>
</comment>
<comment type="catalytic activity">
    <reaction evidence="19">
        <text>DNA(n) + a 2'-deoxyribonucleoside 5'-triphosphate = DNA(n+1) + diphosphate</text>
        <dbReference type="Rhea" id="RHEA:22508"/>
        <dbReference type="Rhea" id="RHEA-COMP:17339"/>
        <dbReference type="Rhea" id="RHEA-COMP:17340"/>
        <dbReference type="ChEBI" id="CHEBI:33019"/>
        <dbReference type="ChEBI" id="CHEBI:61560"/>
        <dbReference type="ChEBI" id="CHEBI:173112"/>
        <dbReference type="EC" id="2.7.7.7"/>
    </reaction>
</comment>
<dbReference type="FunFam" id="1.10.150.810:FF:000001">
    <property type="entry name" value="DNA polymerase kappa"/>
    <property type="match status" value="1"/>
</dbReference>
<keyword evidence="8" id="KW-0548">Nucleotidyltransferase</keyword>
<keyword evidence="14" id="KW-0460">Magnesium</keyword>
<dbReference type="SUPFAM" id="SSF100879">
    <property type="entry name" value="Lesion bypass DNA polymerase (Y-family), little finger domain"/>
    <property type="match status" value="1"/>
</dbReference>
<dbReference type="Pfam" id="PF11799">
    <property type="entry name" value="IMS_C"/>
    <property type="match status" value="1"/>
</dbReference>
<evidence type="ECO:0000256" key="8">
    <source>
        <dbReference type="ARBA" id="ARBA00022695"/>
    </source>
</evidence>
<evidence type="ECO:0000256" key="18">
    <source>
        <dbReference type="ARBA" id="ARBA00023242"/>
    </source>
</evidence>
<dbReference type="FunFam" id="1.10.150.810:FF:000003">
    <property type="entry name" value="DNA polymerase kappa subunit"/>
    <property type="match status" value="1"/>
</dbReference>
<dbReference type="SUPFAM" id="SSF56672">
    <property type="entry name" value="DNA/RNA polymerases"/>
    <property type="match status" value="1"/>
</dbReference>
<evidence type="ECO:0000313" key="21">
    <source>
        <dbReference type="Proteomes" id="UP000887565"/>
    </source>
</evidence>
<dbReference type="PROSITE" id="PS50173">
    <property type="entry name" value="UMUC"/>
    <property type="match status" value="1"/>
</dbReference>
<dbReference type="GO" id="GO:0005634">
    <property type="term" value="C:nucleus"/>
    <property type="evidence" value="ECO:0007669"/>
    <property type="project" value="UniProtKB-SubCell"/>
</dbReference>
<sequence length="476" mass="54581">MEINDNKAGMQHIDKAKINDLIKEASKNSKFAKHQEKREKLIQERIQEQNKIIATFSAEKLKLAEMQVDKLVVELEARRDLSTTFVHLDMDCFFAAVEMRDNPDLRNKPMAVGSNSMLSTSNYEARKYGVRAAMPGFIGRKLCPQLILVPVNFDKYRETSQIIRQILVDYDSDLSMSIDEAYLNMTTYAAKRHGKNIVELPSRKFFGDCLCKLPRADEKLTDKSDSTKITEEKCELCGKTSKIYNYIERFGDDIEEIAREMRHRIEQTTGLTASAGIANNAMLAKICSDKNKPNGQFCLSNDRDKILKFVSNLPIRKVGGIGSVTEAMLKSLGIEKCADIFEKRAFICLLHSEISRNFLMRVSLGLDSNTFEFRDSDKKSISVERTFQTMDDPKDLQEMCRQLCQMLAEDVKSENWIGRTITLKLKTDEFEVKTRAQSLKNYVHKAEDFYECCRSILNHEIQYCAPNPLRLRLMGN</sequence>
<dbReference type="GO" id="GO:0008270">
    <property type="term" value="F:zinc ion binding"/>
    <property type="evidence" value="ECO:0007669"/>
    <property type="project" value="UniProtKB-KW"/>
</dbReference>
<evidence type="ECO:0000256" key="10">
    <source>
        <dbReference type="ARBA" id="ARBA00022723"/>
    </source>
</evidence>
<keyword evidence="18" id="KW-0539">Nucleus</keyword>
<keyword evidence="7" id="KW-0808">Transferase</keyword>
<keyword evidence="9" id="KW-0235">DNA replication</keyword>
<dbReference type="Proteomes" id="UP000887565">
    <property type="component" value="Unplaced"/>
</dbReference>
<dbReference type="OMA" id="EVYTRQV"/>
<accession>A0A915J324</accession>
<keyword evidence="13" id="KW-0862">Zinc</keyword>
<evidence type="ECO:0000313" key="22">
    <source>
        <dbReference type="WBParaSite" id="nRc.2.0.1.t20519-RA"/>
    </source>
</evidence>
<keyword evidence="15" id="KW-0239">DNA-directed DNA polymerase</keyword>
<dbReference type="GO" id="GO:0003684">
    <property type="term" value="F:damaged DNA binding"/>
    <property type="evidence" value="ECO:0007669"/>
    <property type="project" value="InterPro"/>
</dbReference>
<dbReference type="Pfam" id="PF00817">
    <property type="entry name" value="IMS"/>
    <property type="match status" value="1"/>
</dbReference>
<protein>
    <recommendedName>
        <fullName evidence="5">DNA polymerase kappa</fullName>
        <ecNumber evidence="4">2.7.7.7</ecNumber>
    </recommendedName>
</protein>
<evidence type="ECO:0000256" key="14">
    <source>
        <dbReference type="ARBA" id="ARBA00022842"/>
    </source>
</evidence>
<dbReference type="Gene3D" id="3.30.1490.100">
    <property type="entry name" value="DNA polymerase, Y-family, little finger domain"/>
    <property type="match status" value="1"/>
</dbReference>
<evidence type="ECO:0000256" key="17">
    <source>
        <dbReference type="ARBA" id="ARBA00023204"/>
    </source>
</evidence>
<dbReference type="InterPro" id="IPR036775">
    <property type="entry name" value="DNA_pol_Y-fam_lit_finger_sf"/>
</dbReference>
<evidence type="ECO:0000256" key="3">
    <source>
        <dbReference type="ARBA" id="ARBA00010945"/>
    </source>
</evidence>
<dbReference type="Gene3D" id="3.40.1170.60">
    <property type="match status" value="1"/>
</dbReference>
<dbReference type="InterPro" id="IPR043502">
    <property type="entry name" value="DNA/RNA_pol_sf"/>
</dbReference>
<evidence type="ECO:0000256" key="7">
    <source>
        <dbReference type="ARBA" id="ARBA00022679"/>
    </source>
</evidence>
<keyword evidence="21" id="KW-1185">Reference proteome</keyword>
<dbReference type="FunFam" id="3.30.1490.100:FF:000004">
    <property type="entry name" value="DNA polymerase IV"/>
    <property type="match status" value="1"/>
</dbReference>
<dbReference type="GO" id="GO:0042276">
    <property type="term" value="P:error-prone translesion synthesis"/>
    <property type="evidence" value="ECO:0007669"/>
    <property type="project" value="TreeGrafter"/>
</dbReference>
<dbReference type="InterPro" id="IPR001126">
    <property type="entry name" value="UmuC"/>
</dbReference>
<evidence type="ECO:0000256" key="12">
    <source>
        <dbReference type="ARBA" id="ARBA00022771"/>
    </source>
</evidence>
<dbReference type="WBParaSite" id="nRc.2.0.1.t20519-RA">
    <property type="protein sequence ID" value="nRc.2.0.1.t20519-RA"/>
    <property type="gene ID" value="nRc.2.0.1.g20519"/>
</dbReference>
<evidence type="ECO:0000256" key="9">
    <source>
        <dbReference type="ARBA" id="ARBA00022705"/>
    </source>
</evidence>
<name>A0A915J324_ROMCU</name>
<dbReference type="CDD" id="cd03586">
    <property type="entry name" value="PolY_Pol_IV_kappa"/>
    <property type="match status" value="1"/>
</dbReference>
<dbReference type="Pfam" id="PF11798">
    <property type="entry name" value="IMS_HHH"/>
    <property type="match status" value="1"/>
</dbReference>
<keyword evidence="12" id="KW-0863">Zinc-finger</keyword>
<dbReference type="InterPro" id="IPR022880">
    <property type="entry name" value="DNApol_IV"/>
</dbReference>
<evidence type="ECO:0000256" key="13">
    <source>
        <dbReference type="ARBA" id="ARBA00022833"/>
    </source>
</evidence>
<dbReference type="GO" id="GO:0006260">
    <property type="term" value="P:DNA replication"/>
    <property type="evidence" value="ECO:0007669"/>
    <property type="project" value="UniProtKB-KW"/>
</dbReference>
<dbReference type="FunFam" id="3.40.1170.60:FF:000002">
    <property type="entry name" value="Polymerase (DNA directed) kappa"/>
    <property type="match status" value="1"/>
</dbReference>
<dbReference type="InterPro" id="IPR050116">
    <property type="entry name" value="DNA_polymerase-Y"/>
</dbReference>
<evidence type="ECO:0000256" key="16">
    <source>
        <dbReference type="ARBA" id="ARBA00023125"/>
    </source>
</evidence>
<evidence type="ECO:0000256" key="11">
    <source>
        <dbReference type="ARBA" id="ARBA00022763"/>
    </source>
</evidence>
<keyword evidence="6" id="KW-0515">Mutator protein</keyword>
<dbReference type="AlphaFoldDB" id="A0A915J324"/>
<dbReference type="GO" id="GO:0003887">
    <property type="term" value="F:DNA-directed DNA polymerase activity"/>
    <property type="evidence" value="ECO:0007669"/>
    <property type="project" value="UniProtKB-KW"/>
</dbReference>
<dbReference type="InterPro" id="IPR024728">
    <property type="entry name" value="PolY_HhH_motif"/>
</dbReference>
<evidence type="ECO:0000256" key="5">
    <source>
        <dbReference type="ARBA" id="ARBA00016178"/>
    </source>
</evidence>
<evidence type="ECO:0000256" key="15">
    <source>
        <dbReference type="ARBA" id="ARBA00022932"/>
    </source>
</evidence>
<dbReference type="Gene3D" id="3.30.70.270">
    <property type="match status" value="1"/>
</dbReference>
<feature type="domain" description="UmuC" evidence="20">
    <location>
        <begin position="85"/>
        <end position="322"/>
    </location>
</feature>
<evidence type="ECO:0000256" key="6">
    <source>
        <dbReference type="ARBA" id="ARBA00022457"/>
    </source>
</evidence>
<evidence type="ECO:0000256" key="4">
    <source>
        <dbReference type="ARBA" id="ARBA00012417"/>
    </source>
</evidence>
<dbReference type="GO" id="GO:0006281">
    <property type="term" value="P:DNA repair"/>
    <property type="evidence" value="ECO:0007669"/>
    <property type="project" value="UniProtKB-KW"/>
</dbReference>
<evidence type="ECO:0000256" key="1">
    <source>
        <dbReference type="ARBA" id="ARBA00001946"/>
    </source>
</evidence>
<dbReference type="PANTHER" id="PTHR11076:SF33">
    <property type="entry name" value="DNA POLYMERASE KAPPA"/>
    <property type="match status" value="1"/>
</dbReference>
<dbReference type="Gene3D" id="1.10.150.810">
    <property type="match status" value="2"/>
</dbReference>
<reference evidence="22" key="1">
    <citation type="submission" date="2022-11" db="UniProtKB">
        <authorList>
            <consortium name="WormBaseParasite"/>
        </authorList>
    </citation>
    <scope>IDENTIFICATION</scope>
</reference>
<evidence type="ECO:0000256" key="2">
    <source>
        <dbReference type="ARBA" id="ARBA00004123"/>
    </source>
</evidence>
<keyword evidence="17" id="KW-0234">DNA repair</keyword>
<organism evidence="21 22">
    <name type="scientific">Romanomermis culicivorax</name>
    <name type="common">Nematode worm</name>
    <dbReference type="NCBI Taxonomy" id="13658"/>
    <lineage>
        <taxon>Eukaryota</taxon>
        <taxon>Metazoa</taxon>
        <taxon>Ecdysozoa</taxon>
        <taxon>Nematoda</taxon>
        <taxon>Enoplea</taxon>
        <taxon>Dorylaimia</taxon>
        <taxon>Mermithida</taxon>
        <taxon>Mermithoidea</taxon>
        <taxon>Mermithidae</taxon>
        <taxon>Romanomermis</taxon>
    </lineage>
</organism>
<comment type="subcellular location">
    <subcellularLocation>
        <location evidence="2">Nucleus</location>
    </subcellularLocation>
</comment>
<evidence type="ECO:0000259" key="20">
    <source>
        <dbReference type="PROSITE" id="PS50173"/>
    </source>
</evidence>
<proteinExistence type="inferred from homology"/>
<keyword evidence="11" id="KW-0227">DNA damage</keyword>